<comment type="similarity">
    <text evidence="2 9 14">Belongs to the glutamyl-tRNA reductase family.</text>
</comment>
<feature type="binding site" evidence="9 12">
    <location>
        <begin position="187"/>
        <end position="192"/>
    </location>
    <ligand>
        <name>NADP(+)</name>
        <dbReference type="ChEBI" id="CHEBI:58349"/>
    </ligand>
</feature>
<evidence type="ECO:0000256" key="3">
    <source>
        <dbReference type="ARBA" id="ARBA00012970"/>
    </source>
</evidence>
<feature type="active site" description="Nucleophile" evidence="9 10">
    <location>
        <position position="49"/>
    </location>
</feature>
<proteinExistence type="inferred from homology"/>
<dbReference type="Pfam" id="PF05201">
    <property type="entry name" value="GlutR_N"/>
    <property type="match status" value="1"/>
</dbReference>
<dbReference type="Gene3D" id="3.30.460.30">
    <property type="entry name" value="Glutamyl-tRNA reductase, N-terminal domain"/>
    <property type="match status" value="1"/>
</dbReference>
<feature type="site" description="Important for activity" evidence="9 13">
    <location>
        <position position="98"/>
    </location>
</feature>
<dbReference type="Pfam" id="PF01488">
    <property type="entry name" value="Shikimate_DH"/>
    <property type="match status" value="1"/>
</dbReference>
<dbReference type="EMBL" id="JACHID010000015">
    <property type="protein sequence ID" value="MBB5022736.1"/>
    <property type="molecule type" value="Genomic_DNA"/>
</dbReference>
<evidence type="ECO:0000259" key="17">
    <source>
        <dbReference type="Pfam" id="PF05201"/>
    </source>
</evidence>
<name>A0A7W7Y5Z7_9BACT</name>
<dbReference type="GO" id="GO:0050661">
    <property type="term" value="F:NADP binding"/>
    <property type="evidence" value="ECO:0007669"/>
    <property type="project" value="InterPro"/>
</dbReference>
<dbReference type="PROSITE" id="PS00747">
    <property type="entry name" value="GLUTR"/>
    <property type="match status" value="1"/>
</dbReference>
<protein>
    <recommendedName>
        <fullName evidence="8 9">Glutamyl-tRNA reductase</fullName>
        <shortName evidence="9">GluTR</shortName>
        <ecNumber evidence="3 9">1.2.1.70</ecNumber>
    </recommendedName>
</protein>
<comment type="pathway">
    <text evidence="1 9 14">Porphyrin-containing compound metabolism; protoporphyrin-IX biosynthesis; 5-aminolevulinate from L-glutamyl-tRNA(Glu): step 1/2.</text>
</comment>
<dbReference type="UniPathway" id="UPA00251">
    <property type="reaction ID" value="UER00316"/>
</dbReference>
<evidence type="ECO:0000256" key="14">
    <source>
        <dbReference type="RuleBase" id="RU000584"/>
    </source>
</evidence>
<dbReference type="PIRSF" id="PIRSF000445">
    <property type="entry name" value="4pyrrol_synth_GluRdtase"/>
    <property type="match status" value="1"/>
</dbReference>
<keyword evidence="5 9" id="KW-0560">Oxidoreductase</keyword>
<evidence type="ECO:0000259" key="15">
    <source>
        <dbReference type="Pfam" id="PF00745"/>
    </source>
</evidence>
<dbReference type="FunFam" id="3.30.460.30:FF:000001">
    <property type="entry name" value="Glutamyl-tRNA reductase"/>
    <property type="match status" value="1"/>
</dbReference>
<keyword evidence="4 9" id="KW-0521">NADP</keyword>
<feature type="domain" description="Tetrapyrrole biosynthesis glutamyl-tRNA reductase dimerisation" evidence="15">
    <location>
        <begin position="320"/>
        <end position="418"/>
    </location>
</feature>
<dbReference type="InterPro" id="IPR036291">
    <property type="entry name" value="NAD(P)-bd_dom_sf"/>
</dbReference>
<dbReference type="GO" id="GO:0019353">
    <property type="term" value="P:protoporphyrinogen IX biosynthetic process from glutamate"/>
    <property type="evidence" value="ECO:0007669"/>
    <property type="project" value="TreeGrafter"/>
</dbReference>
<feature type="binding site" evidence="9 11">
    <location>
        <position position="119"/>
    </location>
    <ligand>
        <name>substrate</name>
    </ligand>
</feature>
<evidence type="ECO:0000256" key="2">
    <source>
        <dbReference type="ARBA" id="ARBA00005916"/>
    </source>
</evidence>
<evidence type="ECO:0000256" key="11">
    <source>
        <dbReference type="PIRSR" id="PIRSR000445-2"/>
    </source>
</evidence>
<dbReference type="Pfam" id="PF00745">
    <property type="entry name" value="GlutR_dimer"/>
    <property type="match status" value="1"/>
</dbReference>
<accession>A0A7W7Y5Z7</accession>
<evidence type="ECO:0000256" key="8">
    <source>
        <dbReference type="ARBA" id="ARBA00068659"/>
    </source>
</evidence>
<dbReference type="PANTHER" id="PTHR43013:SF1">
    <property type="entry name" value="GLUTAMYL-TRNA REDUCTASE"/>
    <property type="match status" value="1"/>
</dbReference>
<evidence type="ECO:0000256" key="7">
    <source>
        <dbReference type="ARBA" id="ARBA00047464"/>
    </source>
</evidence>
<dbReference type="InterPro" id="IPR036453">
    <property type="entry name" value="GluRdtase_dimer_dom_sf"/>
</dbReference>
<feature type="binding site" evidence="9 11">
    <location>
        <begin position="113"/>
        <end position="115"/>
    </location>
    <ligand>
        <name>substrate</name>
    </ligand>
</feature>
<evidence type="ECO:0000313" key="18">
    <source>
        <dbReference type="EMBL" id="MBB5022736.1"/>
    </source>
</evidence>
<sequence length="421" mass="47930">MTLAAFSFSYKSVPVELREQLAFTAEQLRQMYLNSLALGFSELVVVSTCNRVEWYGITCNTQQTMFDLYGFLSHTTGIDRHQLEDLGHLFTDQEAVDHLFRVSASLESMVLGEPQVLGQVKNAYAQASDIQNLRQLDKLFIRAFKAAKRVRNETAIAQNAVSVSFAAVELARKIFEKLDDKRCMLIGAGEMCELAAKHLHAHGVKQFVVANRTLERAERLATIFSGKACTLEQLEEHLSGCDIIISSTGAQEPVITKPMVRRALKKRGMQNPMFFIDIAVPRDVEESVNDITMAFRYDIDDLQEVVEENKRTRVHEKEKALLIIEQERNSYQQWLEVQDISPYIVALRQRMQQILEAELAHCCRGVDDAEQERMQRFGRRLMNKWLHSPSANIKRLVADEGGSGASHSIDTFKKLFDLEQI</sequence>
<gene>
    <name evidence="9" type="primary">hemA</name>
    <name evidence="18" type="ORF">HNR37_002079</name>
</gene>
<dbReference type="PANTHER" id="PTHR43013">
    <property type="entry name" value="GLUTAMYL-TRNA REDUCTASE"/>
    <property type="match status" value="1"/>
</dbReference>
<evidence type="ECO:0000256" key="1">
    <source>
        <dbReference type="ARBA" id="ARBA00005059"/>
    </source>
</evidence>
<feature type="domain" description="Glutamyl-tRNA reductase N-terminal" evidence="17">
    <location>
        <begin position="7"/>
        <end position="154"/>
    </location>
</feature>
<evidence type="ECO:0000256" key="9">
    <source>
        <dbReference type="HAMAP-Rule" id="MF_00087"/>
    </source>
</evidence>
<dbReference type="SUPFAM" id="SSF51735">
    <property type="entry name" value="NAD(P)-binding Rossmann-fold domains"/>
    <property type="match status" value="1"/>
</dbReference>
<dbReference type="Proteomes" id="UP000528322">
    <property type="component" value="Unassembled WGS sequence"/>
</dbReference>
<dbReference type="SUPFAM" id="SSF69742">
    <property type="entry name" value="Glutamyl tRNA-reductase catalytic, N-terminal domain"/>
    <property type="match status" value="1"/>
</dbReference>
<evidence type="ECO:0000256" key="12">
    <source>
        <dbReference type="PIRSR" id="PIRSR000445-3"/>
    </source>
</evidence>
<organism evidence="18 19">
    <name type="scientific">Desulfurispira natronophila</name>
    <dbReference type="NCBI Taxonomy" id="682562"/>
    <lineage>
        <taxon>Bacteria</taxon>
        <taxon>Pseudomonadati</taxon>
        <taxon>Chrysiogenota</taxon>
        <taxon>Chrysiogenia</taxon>
        <taxon>Chrysiogenales</taxon>
        <taxon>Chrysiogenaceae</taxon>
        <taxon>Desulfurispira</taxon>
    </lineage>
</organism>
<comment type="miscellaneous">
    <text evidence="9">During catalysis, the active site Cys acts as a nucleophile attacking the alpha-carbonyl group of tRNA-bound glutamate with the formation of a thioester intermediate between enzyme and glutamate, and the concomitant release of tRNA(Glu). The thioester intermediate is finally reduced by direct hydride transfer from NADPH, to form the product GSA.</text>
</comment>
<dbReference type="GO" id="GO:0008883">
    <property type="term" value="F:glutamyl-tRNA reductase activity"/>
    <property type="evidence" value="ECO:0007669"/>
    <property type="project" value="UniProtKB-UniRule"/>
</dbReference>
<dbReference type="CDD" id="cd05213">
    <property type="entry name" value="NAD_bind_Glutamyl_tRNA_reduct"/>
    <property type="match status" value="1"/>
</dbReference>
<evidence type="ECO:0000256" key="4">
    <source>
        <dbReference type="ARBA" id="ARBA00022857"/>
    </source>
</evidence>
<dbReference type="EC" id="1.2.1.70" evidence="3 9"/>
<dbReference type="NCBIfam" id="TIGR01035">
    <property type="entry name" value="hemA"/>
    <property type="match status" value="1"/>
</dbReference>
<comment type="function">
    <text evidence="9">Catalyzes the NADPH-dependent reduction of glutamyl-tRNA(Glu) to glutamate 1-semialdehyde (GSA).</text>
</comment>
<comment type="catalytic activity">
    <reaction evidence="7 9 14">
        <text>(S)-4-amino-5-oxopentanoate + tRNA(Glu) + NADP(+) = L-glutamyl-tRNA(Glu) + NADPH + H(+)</text>
        <dbReference type="Rhea" id="RHEA:12344"/>
        <dbReference type="Rhea" id="RHEA-COMP:9663"/>
        <dbReference type="Rhea" id="RHEA-COMP:9680"/>
        <dbReference type="ChEBI" id="CHEBI:15378"/>
        <dbReference type="ChEBI" id="CHEBI:57501"/>
        <dbReference type="ChEBI" id="CHEBI:57783"/>
        <dbReference type="ChEBI" id="CHEBI:58349"/>
        <dbReference type="ChEBI" id="CHEBI:78442"/>
        <dbReference type="ChEBI" id="CHEBI:78520"/>
        <dbReference type="EC" id="1.2.1.70"/>
    </reaction>
</comment>
<dbReference type="RefSeq" id="WP_183733800.1">
    <property type="nucleotide sequence ID" value="NZ_JACHID010000015.1"/>
</dbReference>
<evidence type="ECO:0000256" key="13">
    <source>
        <dbReference type="PIRSR" id="PIRSR000445-4"/>
    </source>
</evidence>
<dbReference type="SUPFAM" id="SSF69075">
    <property type="entry name" value="Glutamyl tRNA-reductase dimerization domain"/>
    <property type="match status" value="1"/>
</dbReference>
<feature type="domain" description="Quinate/shikimate 5-dehydrogenase/glutamyl-tRNA reductase" evidence="16">
    <location>
        <begin position="169"/>
        <end position="305"/>
    </location>
</feature>
<keyword evidence="19" id="KW-1185">Reference proteome</keyword>
<feature type="binding site" evidence="9 11">
    <location>
        <begin position="48"/>
        <end position="51"/>
    </location>
    <ligand>
        <name>substrate</name>
    </ligand>
</feature>
<dbReference type="InterPro" id="IPR000343">
    <property type="entry name" value="4pyrrol_synth_GluRdtase"/>
</dbReference>
<evidence type="ECO:0000259" key="16">
    <source>
        <dbReference type="Pfam" id="PF01488"/>
    </source>
</evidence>
<dbReference type="InterPro" id="IPR036343">
    <property type="entry name" value="GluRdtase_N_sf"/>
</dbReference>
<dbReference type="Gene3D" id="3.40.50.720">
    <property type="entry name" value="NAD(P)-binding Rossmann-like Domain"/>
    <property type="match status" value="1"/>
</dbReference>
<comment type="domain">
    <text evidence="9">Possesses an unusual extended V-shaped dimeric structure with each monomer consisting of three distinct domains arranged along a curved 'spinal' alpha-helix. The N-terminal catalytic domain specifically recognizes the glutamate moiety of the substrate. The second domain is the NADPH-binding domain, and the third C-terminal domain is responsible for dimerization.</text>
</comment>
<evidence type="ECO:0000313" key="19">
    <source>
        <dbReference type="Proteomes" id="UP000528322"/>
    </source>
</evidence>
<dbReference type="InterPro" id="IPR018214">
    <property type="entry name" value="GluRdtase_CS"/>
</dbReference>
<dbReference type="HAMAP" id="MF_00087">
    <property type="entry name" value="Glu_tRNA_reductase"/>
    <property type="match status" value="1"/>
</dbReference>
<dbReference type="InterPro" id="IPR015895">
    <property type="entry name" value="4pyrrol_synth_GluRdtase_N"/>
</dbReference>
<keyword evidence="6 9" id="KW-0627">Porphyrin biosynthesis</keyword>
<evidence type="ECO:0000256" key="5">
    <source>
        <dbReference type="ARBA" id="ARBA00023002"/>
    </source>
</evidence>
<dbReference type="AlphaFoldDB" id="A0A7W7Y5Z7"/>
<dbReference type="InterPro" id="IPR015896">
    <property type="entry name" value="4pyrrol_synth_GluRdtase_dimer"/>
</dbReference>
<comment type="caution">
    <text evidence="18">The sequence shown here is derived from an EMBL/GenBank/DDBJ whole genome shotgun (WGS) entry which is preliminary data.</text>
</comment>
<dbReference type="InterPro" id="IPR006151">
    <property type="entry name" value="Shikm_DH/Glu-tRNA_Rdtase"/>
</dbReference>
<evidence type="ECO:0000256" key="10">
    <source>
        <dbReference type="PIRSR" id="PIRSR000445-1"/>
    </source>
</evidence>
<feature type="binding site" evidence="9 11">
    <location>
        <position position="108"/>
    </location>
    <ligand>
        <name>substrate</name>
    </ligand>
</feature>
<dbReference type="FunFam" id="3.40.50.720:FF:000031">
    <property type="entry name" value="Glutamyl-tRNA reductase"/>
    <property type="match status" value="1"/>
</dbReference>
<evidence type="ECO:0000256" key="6">
    <source>
        <dbReference type="ARBA" id="ARBA00023244"/>
    </source>
</evidence>
<comment type="subunit">
    <text evidence="9">Homodimer.</text>
</comment>
<reference evidence="18 19" key="1">
    <citation type="submission" date="2020-08" db="EMBL/GenBank/DDBJ databases">
        <title>Genomic Encyclopedia of Type Strains, Phase IV (KMG-IV): sequencing the most valuable type-strain genomes for metagenomic binning, comparative biology and taxonomic classification.</title>
        <authorList>
            <person name="Goeker M."/>
        </authorList>
    </citation>
    <scope>NUCLEOTIDE SEQUENCE [LARGE SCALE GENOMIC DNA]</scope>
    <source>
        <strain evidence="18 19">DSM 22071</strain>
    </source>
</reference>